<feature type="region of interest" description="Disordered" evidence="2">
    <location>
        <begin position="1"/>
        <end position="178"/>
    </location>
</feature>
<keyword evidence="3" id="KW-1133">Transmembrane helix</keyword>
<keyword evidence="3" id="KW-0812">Transmembrane</keyword>
<dbReference type="EMBL" id="JBIHMM010000003">
    <property type="protein sequence ID" value="MFH0254958.1"/>
    <property type="molecule type" value="Genomic_DNA"/>
</dbReference>
<reference evidence="4 5" key="1">
    <citation type="submission" date="2024-10" db="EMBL/GenBank/DDBJ databases">
        <authorList>
            <person name="Yang X.-N."/>
        </authorList>
    </citation>
    <scope>NUCLEOTIDE SEQUENCE [LARGE SCALE GENOMIC DNA]</scope>
    <source>
        <strain evidence="4 5">CAU 1059</strain>
    </source>
</reference>
<feature type="compositionally biased region" description="Low complexity" evidence="2">
    <location>
        <begin position="123"/>
        <end position="151"/>
    </location>
</feature>
<evidence type="ECO:0000313" key="4">
    <source>
        <dbReference type="EMBL" id="MFH0254958.1"/>
    </source>
</evidence>
<keyword evidence="5" id="KW-1185">Reference proteome</keyword>
<gene>
    <name evidence="4" type="ORF">ACGRVM_13715</name>
</gene>
<dbReference type="Gene3D" id="1.20.1270.70">
    <property type="entry name" value="Designed single chain three-helix bundle"/>
    <property type="match status" value="1"/>
</dbReference>
<evidence type="ECO:0000256" key="1">
    <source>
        <dbReference type="SAM" id="Coils"/>
    </source>
</evidence>
<dbReference type="Proteomes" id="UP001607157">
    <property type="component" value="Unassembled WGS sequence"/>
</dbReference>
<evidence type="ECO:0000256" key="3">
    <source>
        <dbReference type="SAM" id="Phobius"/>
    </source>
</evidence>
<comment type="caution">
    <text evidence="4">The sequence shown here is derived from an EMBL/GenBank/DDBJ whole genome shotgun (WGS) entry which is preliminary data.</text>
</comment>
<feature type="transmembrane region" description="Helical" evidence="3">
    <location>
        <begin position="183"/>
        <end position="205"/>
    </location>
</feature>
<protein>
    <submittedName>
        <fullName evidence="4">COG4223 family protein</fullName>
    </submittedName>
</protein>
<feature type="compositionally biased region" description="Basic and acidic residues" evidence="2">
    <location>
        <begin position="1"/>
        <end position="23"/>
    </location>
</feature>
<evidence type="ECO:0000313" key="5">
    <source>
        <dbReference type="Proteomes" id="UP001607157"/>
    </source>
</evidence>
<sequence length="486" mass="48707">MADKKGTGDSPRTDQADDAKKSAAPETAPKTTGQKSKAAAAKSGKTAAETSTSGRGTANAAGASKSRSAAASKAGASKSTAKPAATSEGAAAVKSAPAKDGAAKSAPVKPEAADTETAKAEAAKPAPAKADAATAKASATSSTDTKTASTSVPKTESARSGSSGSASAAPRANEDTKSSGSGFLALFLGGVCAAAIGFGAAYYILPQTGLMPPAGGDADRIDAQAERIDALERQLADLPVAEAPDLSGLEGGQQTLEGNIAALSQQIEDLTARLDGIEAQPAGSGGGASSGQINALRSALEKQGEQLAALTREAEERDNAARAAAREELRRAALTRIRTALDTGSEFASALGDLERSGMSTPDALQDFAESGVPTAQELQDEFAPAARAALAAARQSGADGSEPGIWSFMSDQLGARSLERKEGPGADAVLSRAEDDLRQGKLESALAEIEDLPEPARAELAAWTDAARARMQALAAHDALAAKLN</sequence>
<feature type="compositionally biased region" description="Low complexity" evidence="2">
    <location>
        <begin position="158"/>
        <end position="171"/>
    </location>
</feature>
<name>A0ABW7IA90_9RHOB</name>
<accession>A0ABW7IA90</accession>
<evidence type="ECO:0000256" key="2">
    <source>
        <dbReference type="SAM" id="MobiDB-lite"/>
    </source>
</evidence>
<keyword evidence="1" id="KW-0175">Coiled coil</keyword>
<feature type="compositionally biased region" description="Low complexity" evidence="2">
    <location>
        <begin position="30"/>
        <end position="87"/>
    </location>
</feature>
<keyword evidence="3" id="KW-0472">Membrane</keyword>
<organism evidence="4 5">
    <name type="scientific">Roseovarius aquimarinus</name>
    <dbReference type="NCBI Taxonomy" id="1229156"/>
    <lineage>
        <taxon>Bacteria</taxon>
        <taxon>Pseudomonadati</taxon>
        <taxon>Pseudomonadota</taxon>
        <taxon>Alphaproteobacteria</taxon>
        <taxon>Rhodobacterales</taxon>
        <taxon>Roseobacteraceae</taxon>
        <taxon>Roseovarius</taxon>
    </lineage>
</organism>
<feature type="coiled-coil region" evidence="1">
    <location>
        <begin position="253"/>
        <end position="327"/>
    </location>
</feature>
<proteinExistence type="predicted"/>
<dbReference type="RefSeq" id="WP_377172448.1">
    <property type="nucleotide sequence ID" value="NZ_JBHTJC010000003.1"/>
</dbReference>